<accession>A0A2M4C7W8</accession>
<organism evidence="2">
    <name type="scientific">Anopheles marajoara</name>
    <dbReference type="NCBI Taxonomy" id="58244"/>
    <lineage>
        <taxon>Eukaryota</taxon>
        <taxon>Metazoa</taxon>
        <taxon>Ecdysozoa</taxon>
        <taxon>Arthropoda</taxon>
        <taxon>Hexapoda</taxon>
        <taxon>Insecta</taxon>
        <taxon>Pterygota</taxon>
        <taxon>Neoptera</taxon>
        <taxon>Endopterygota</taxon>
        <taxon>Diptera</taxon>
        <taxon>Nematocera</taxon>
        <taxon>Culicoidea</taxon>
        <taxon>Culicidae</taxon>
        <taxon>Anophelinae</taxon>
        <taxon>Anopheles</taxon>
    </lineage>
</organism>
<dbReference type="AlphaFoldDB" id="A0A2M4C7W8"/>
<evidence type="ECO:0000313" key="2">
    <source>
        <dbReference type="EMBL" id="MBW61476.1"/>
    </source>
</evidence>
<sequence>MSAWGLAIFVHTPTMCAAPRKSQRTHARTQHPLNDIPAQRQQQTKTDRRPTETIVEIEVCVQRAFVPERRELDIFIGCFLFPPGALQDARRLNLQWRQKLLECFGVAS</sequence>
<dbReference type="EMBL" id="GGFJ01012335">
    <property type="protein sequence ID" value="MBW61476.1"/>
    <property type="molecule type" value="Transcribed_RNA"/>
</dbReference>
<reference evidence="2" key="1">
    <citation type="submission" date="2018-01" db="EMBL/GenBank/DDBJ databases">
        <title>An insight into the sialome of Amazonian anophelines.</title>
        <authorList>
            <person name="Ribeiro J.M."/>
            <person name="Scarpassa V."/>
            <person name="Calvo E."/>
        </authorList>
    </citation>
    <scope>NUCLEOTIDE SEQUENCE</scope>
    <source>
        <tissue evidence="2">Salivary glands</tissue>
    </source>
</reference>
<proteinExistence type="predicted"/>
<name>A0A2M4C7W8_9DIPT</name>
<evidence type="ECO:0000256" key="1">
    <source>
        <dbReference type="SAM" id="MobiDB-lite"/>
    </source>
</evidence>
<feature type="region of interest" description="Disordered" evidence="1">
    <location>
        <begin position="18"/>
        <end position="50"/>
    </location>
</feature>
<protein>
    <submittedName>
        <fullName evidence="2">Putative secreted protein</fullName>
    </submittedName>
</protein>